<evidence type="ECO:0008006" key="3">
    <source>
        <dbReference type="Google" id="ProtNLM"/>
    </source>
</evidence>
<sequence>MTTTGGIQLIDAFRYSGQRFLDLRQHCATLAELMATPETSIPDGFTKYCDETQCWYEWNSHNDIDPETGRWRKSVPINEVLTEEYIFAIVDADGTFLFGIRHDGEVVYNRGMSDEARARFKQLEGIQPMSNEHFIYAILDASGRVLFGITHTGEVIYDKGIPSEVKPILRKLNRVLSDTRLRLSVAEKTISEMKERLSELDGYMLMENENFIFAIMDKGEEHLIFGIDREGRVVFDKGIPGEVQKRFDELKGYQIMHDENFIFAMTDNLGNLLFGIDNTGHAIIPRGIIEIVTWDEYSKKEPHPDTLYVIEGKGGRIDGAYINGRALSAGEEYAFTREGNLLMYHGRMSPLPRIWIDHEAMQLMIDYPSDYSGPLFMVEDGMLFLI</sequence>
<accession>A0A4V3RUA2</accession>
<reference evidence="1 2" key="1">
    <citation type="submission" date="2019-04" db="EMBL/GenBank/DDBJ databases">
        <title>Microbes associate with the intestines of laboratory mice.</title>
        <authorList>
            <person name="Navarre W."/>
            <person name="Wong E."/>
            <person name="Huang K."/>
            <person name="Tropini C."/>
            <person name="Ng K."/>
            <person name="Yu B."/>
        </authorList>
    </citation>
    <scope>NUCLEOTIDE SEQUENCE [LARGE SCALE GENOMIC DNA]</scope>
    <source>
        <strain evidence="1 2">NM06_A21</strain>
    </source>
</reference>
<dbReference type="EMBL" id="SRYD01000025">
    <property type="protein sequence ID" value="TGY74089.1"/>
    <property type="molecule type" value="Genomic_DNA"/>
</dbReference>
<comment type="caution">
    <text evidence="1">The sequence shown here is derived from an EMBL/GenBank/DDBJ whole genome shotgun (WGS) entry which is preliminary data.</text>
</comment>
<gene>
    <name evidence="1" type="ORF">E5333_07380</name>
</gene>
<evidence type="ECO:0000313" key="1">
    <source>
        <dbReference type="EMBL" id="TGY74089.1"/>
    </source>
</evidence>
<dbReference type="AlphaFoldDB" id="A0A4V3RUA2"/>
<protein>
    <recommendedName>
        <fullName evidence="3">WG repeat-containing protein</fullName>
    </recommendedName>
</protein>
<dbReference type="Proteomes" id="UP000306630">
    <property type="component" value="Unassembled WGS sequence"/>
</dbReference>
<evidence type="ECO:0000313" key="2">
    <source>
        <dbReference type="Proteomes" id="UP000306630"/>
    </source>
</evidence>
<name>A0A4V3RUA2_9BACT</name>
<proteinExistence type="predicted"/>
<dbReference type="RefSeq" id="WP_135993209.1">
    <property type="nucleotide sequence ID" value="NZ_CAOJGF010000028.1"/>
</dbReference>
<organism evidence="1 2">
    <name type="scientific">Muribaculum intestinale</name>
    <dbReference type="NCBI Taxonomy" id="1796646"/>
    <lineage>
        <taxon>Bacteria</taxon>
        <taxon>Pseudomonadati</taxon>
        <taxon>Bacteroidota</taxon>
        <taxon>Bacteroidia</taxon>
        <taxon>Bacteroidales</taxon>
        <taxon>Muribaculaceae</taxon>
        <taxon>Muribaculum</taxon>
    </lineage>
</organism>